<reference evidence="2" key="1">
    <citation type="journal article" date="2021" name="PeerJ">
        <title>Extensive microbial diversity within the chicken gut microbiome revealed by metagenomics and culture.</title>
        <authorList>
            <person name="Gilroy R."/>
            <person name="Ravi A."/>
            <person name="Getino M."/>
            <person name="Pursley I."/>
            <person name="Horton D.L."/>
            <person name="Alikhan N.F."/>
            <person name="Baker D."/>
            <person name="Gharbi K."/>
            <person name="Hall N."/>
            <person name="Watson M."/>
            <person name="Adriaenssens E.M."/>
            <person name="Foster-Nyarko E."/>
            <person name="Jarju S."/>
            <person name="Secka A."/>
            <person name="Antonio M."/>
            <person name="Oren A."/>
            <person name="Chaudhuri R.R."/>
            <person name="La Ragione R."/>
            <person name="Hildebrand F."/>
            <person name="Pallen M.J."/>
        </authorList>
    </citation>
    <scope>NUCLEOTIDE SEQUENCE</scope>
    <source>
        <strain evidence="2">1068</strain>
    </source>
</reference>
<comment type="caution">
    <text evidence="2">The sequence shown here is derived from an EMBL/GenBank/DDBJ whole genome shotgun (WGS) entry which is preliminary data.</text>
</comment>
<protein>
    <submittedName>
        <fullName evidence="2">Uncharacterized protein</fullName>
    </submittedName>
</protein>
<evidence type="ECO:0000313" key="3">
    <source>
        <dbReference type="Proteomes" id="UP000824056"/>
    </source>
</evidence>
<dbReference type="AlphaFoldDB" id="A0A9D2FQZ8"/>
<evidence type="ECO:0000313" key="2">
    <source>
        <dbReference type="EMBL" id="HIZ65067.1"/>
    </source>
</evidence>
<keyword evidence="1" id="KW-0472">Membrane</keyword>
<keyword evidence="1" id="KW-1133">Transmembrane helix</keyword>
<keyword evidence="1" id="KW-0812">Transmembrane</keyword>
<gene>
    <name evidence="2" type="ORF">H9809_04060</name>
</gene>
<accession>A0A9D2FQZ8</accession>
<dbReference type="EMBL" id="DXBG01000099">
    <property type="protein sequence ID" value="HIZ65067.1"/>
    <property type="molecule type" value="Genomic_DNA"/>
</dbReference>
<proteinExistence type="predicted"/>
<evidence type="ECO:0000256" key="1">
    <source>
        <dbReference type="SAM" id="Phobius"/>
    </source>
</evidence>
<feature type="transmembrane region" description="Helical" evidence="1">
    <location>
        <begin position="33"/>
        <end position="53"/>
    </location>
</feature>
<name>A0A9D2FQZ8_9FIRM</name>
<organism evidence="2 3">
    <name type="scientific">Candidatus Blautia pullicola</name>
    <dbReference type="NCBI Taxonomy" id="2838498"/>
    <lineage>
        <taxon>Bacteria</taxon>
        <taxon>Bacillati</taxon>
        <taxon>Bacillota</taxon>
        <taxon>Clostridia</taxon>
        <taxon>Lachnospirales</taxon>
        <taxon>Lachnospiraceae</taxon>
        <taxon>Blautia</taxon>
    </lineage>
</organism>
<dbReference type="Proteomes" id="UP000824056">
    <property type="component" value="Unassembled WGS sequence"/>
</dbReference>
<reference evidence="2" key="2">
    <citation type="submission" date="2021-04" db="EMBL/GenBank/DDBJ databases">
        <authorList>
            <person name="Gilroy R."/>
        </authorList>
    </citation>
    <scope>NUCLEOTIDE SEQUENCE</scope>
    <source>
        <strain evidence="2">1068</strain>
    </source>
</reference>
<sequence>MYQWIILIVFAFCLWKIPEMVKNWRKTGKTADLLQMLVVICLGIAAIWALSYFR</sequence>